<name>A0AAV4PF43_9ARAC</name>
<dbReference type="Proteomes" id="UP001054837">
    <property type="component" value="Unassembled WGS sequence"/>
</dbReference>
<dbReference type="EMBL" id="BPLQ01002605">
    <property type="protein sequence ID" value="GIX94346.1"/>
    <property type="molecule type" value="Genomic_DNA"/>
</dbReference>
<comment type="caution">
    <text evidence="1">The sequence shown here is derived from an EMBL/GenBank/DDBJ whole genome shotgun (WGS) entry which is preliminary data.</text>
</comment>
<dbReference type="AlphaFoldDB" id="A0AAV4PF43"/>
<evidence type="ECO:0000313" key="1">
    <source>
        <dbReference type="EMBL" id="GIX94346.1"/>
    </source>
</evidence>
<evidence type="ECO:0000313" key="2">
    <source>
        <dbReference type="Proteomes" id="UP001054837"/>
    </source>
</evidence>
<keyword evidence="2" id="KW-1185">Reference proteome</keyword>
<protein>
    <submittedName>
        <fullName evidence="1">Uncharacterized protein</fullName>
    </submittedName>
</protein>
<reference evidence="1 2" key="1">
    <citation type="submission" date="2021-06" db="EMBL/GenBank/DDBJ databases">
        <title>Caerostris darwini draft genome.</title>
        <authorList>
            <person name="Kono N."/>
            <person name="Arakawa K."/>
        </authorList>
    </citation>
    <scope>NUCLEOTIDE SEQUENCE [LARGE SCALE GENOMIC DNA]</scope>
</reference>
<proteinExistence type="predicted"/>
<sequence>MDTSQTVTAEQLSCNDFLFGHPAPKRLSDPTPEHLLYFEVLLKEAAALMENKCPYTTRSNRFSISSKSTF</sequence>
<gene>
    <name evidence="1" type="ORF">CDAR_561791</name>
</gene>
<accession>A0AAV4PF43</accession>
<organism evidence="1 2">
    <name type="scientific">Caerostris darwini</name>
    <dbReference type="NCBI Taxonomy" id="1538125"/>
    <lineage>
        <taxon>Eukaryota</taxon>
        <taxon>Metazoa</taxon>
        <taxon>Ecdysozoa</taxon>
        <taxon>Arthropoda</taxon>
        <taxon>Chelicerata</taxon>
        <taxon>Arachnida</taxon>
        <taxon>Araneae</taxon>
        <taxon>Araneomorphae</taxon>
        <taxon>Entelegynae</taxon>
        <taxon>Araneoidea</taxon>
        <taxon>Araneidae</taxon>
        <taxon>Caerostris</taxon>
    </lineage>
</organism>